<organism evidence="1 2">
    <name type="scientific">Apiospora rasikravindrae</name>
    <dbReference type="NCBI Taxonomy" id="990691"/>
    <lineage>
        <taxon>Eukaryota</taxon>
        <taxon>Fungi</taxon>
        <taxon>Dikarya</taxon>
        <taxon>Ascomycota</taxon>
        <taxon>Pezizomycotina</taxon>
        <taxon>Sordariomycetes</taxon>
        <taxon>Xylariomycetidae</taxon>
        <taxon>Amphisphaeriales</taxon>
        <taxon>Apiosporaceae</taxon>
        <taxon>Apiospora</taxon>
    </lineage>
</organism>
<comment type="caution">
    <text evidence="1">The sequence shown here is derived from an EMBL/GenBank/DDBJ whole genome shotgun (WGS) entry which is preliminary data.</text>
</comment>
<gene>
    <name evidence="1" type="ORF">PG993_013373</name>
</gene>
<dbReference type="EMBL" id="JAQQWK010000012">
    <property type="protein sequence ID" value="KAK8022606.1"/>
    <property type="molecule type" value="Genomic_DNA"/>
</dbReference>
<reference evidence="1 2" key="1">
    <citation type="submission" date="2023-01" db="EMBL/GenBank/DDBJ databases">
        <title>Analysis of 21 Apiospora genomes using comparative genomics revels a genus with tremendous synthesis potential of carbohydrate active enzymes and secondary metabolites.</title>
        <authorList>
            <person name="Sorensen T."/>
        </authorList>
    </citation>
    <scope>NUCLEOTIDE SEQUENCE [LARGE SCALE GENOMIC DNA]</scope>
    <source>
        <strain evidence="1 2">CBS 33761</strain>
    </source>
</reference>
<keyword evidence="2" id="KW-1185">Reference proteome</keyword>
<accession>A0ABR1RXG9</accession>
<proteinExistence type="predicted"/>
<name>A0ABR1RXG9_9PEZI</name>
<protein>
    <submittedName>
        <fullName evidence="1">Uncharacterized protein</fullName>
    </submittedName>
</protein>
<evidence type="ECO:0000313" key="2">
    <source>
        <dbReference type="Proteomes" id="UP001444661"/>
    </source>
</evidence>
<sequence length="137" mass="15250">MEFPGEAALIANSEAISAGHAVDGTHCEGLSFAPEMLPSQSHEFQEAPGRPDNRIYTDQIVNHVRCDTFANIWRCTDMLWGKYAAVGWPRSGRFMVRYGSQAVYFDTMANVAAFSKPKSNKQKAEVAKMDVALLYEK</sequence>
<evidence type="ECO:0000313" key="1">
    <source>
        <dbReference type="EMBL" id="KAK8022606.1"/>
    </source>
</evidence>
<dbReference type="Proteomes" id="UP001444661">
    <property type="component" value="Unassembled WGS sequence"/>
</dbReference>